<dbReference type="AlphaFoldDB" id="A0A7G5IE10"/>
<gene>
    <name evidence="2" type="ORF">H3309_09210</name>
</gene>
<dbReference type="Pfam" id="PF00857">
    <property type="entry name" value="Isochorismatase"/>
    <property type="match status" value="1"/>
</dbReference>
<evidence type="ECO:0000313" key="3">
    <source>
        <dbReference type="Proteomes" id="UP000515292"/>
    </source>
</evidence>
<sequence>MRLNAAQTALLLIDLQPGSIAMLEAEVASDLETSVDALRRVADIHAVPIIATAGKRPEGSHLIAALDDLARIDRMTADAFDDGELANAVFALGRKTLITAGVATDIGVAFAVESAIGLGLDVVVPLDACATTTPIAAGAAQARLVQLGARIATVQAVAAGLMRRFDGPTAAATAPIIAALAEAANGRRPSTR</sequence>
<organism evidence="2 3">
    <name type="scientific">Sandaracinobacteroides saxicola</name>
    <dbReference type="NCBI Taxonomy" id="2759707"/>
    <lineage>
        <taxon>Bacteria</taxon>
        <taxon>Pseudomonadati</taxon>
        <taxon>Pseudomonadota</taxon>
        <taxon>Alphaproteobacteria</taxon>
        <taxon>Sphingomonadales</taxon>
        <taxon>Sphingosinicellaceae</taxon>
        <taxon>Sandaracinobacteroides</taxon>
    </lineage>
</organism>
<evidence type="ECO:0000259" key="1">
    <source>
        <dbReference type="Pfam" id="PF00857"/>
    </source>
</evidence>
<feature type="domain" description="Isochorismatase-like" evidence="1">
    <location>
        <begin position="8"/>
        <end position="155"/>
    </location>
</feature>
<dbReference type="Proteomes" id="UP000515292">
    <property type="component" value="Chromosome"/>
</dbReference>
<accession>A0A7G5IE10</accession>
<dbReference type="PANTHER" id="PTHR43559:SF3">
    <property type="entry name" value="HYDROLASE YCAC-RELATED"/>
    <property type="match status" value="1"/>
</dbReference>
<dbReference type="Gene3D" id="3.40.50.850">
    <property type="entry name" value="Isochorismatase-like"/>
    <property type="match status" value="1"/>
</dbReference>
<dbReference type="PANTHER" id="PTHR43559">
    <property type="entry name" value="HYDROLASE YCAC-RELATED"/>
    <property type="match status" value="1"/>
</dbReference>
<dbReference type="KEGG" id="sand:H3309_09210"/>
<name>A0A7G5IE10_9SPHN</name>
<reference evidence="2 3" key="1">
    <citation type="submission" date="2020-07" db="EMBL/GenBank/DDBJ databases">
        <title>Complete genome sequence for Sandaracinobacter sp. M6.</title>
        <authorList>
            <person name="Tang Y."/>
            <person name="Liu Q."/>
            <person name="Guo Z."/>
            <person name="Lei P."/>
            <person name="Huang B."/>
        </authorList>
    </citation>
    <scope>NUCLEOTIDE SEQUENCE [LARGE SCALE GENOMIC DNA]</scope>
    <source>
        <strain evidence="2 3">M6</strain>
    </source>
</reference>
<evidence type="ECO:0000313" key="2">
    <source>
        <dbReference type="EMBL" id="QMW21602.1"/>
    </source>
</evidence>
<proteinExistence type="predicted"/>
<dbReference type="InterPro" id="IPR000868">
    <property type="entry name" value="Isochorismatase-like_dom"/>
</dbReference>
<dbReference type="InterPro" id="IPR053152">
    <property type="entry name" value="Hydrolase_YcaC-like"/>
</dbReference>
<dbReference type="RefSeq" id="WP_182294451.1">
    <property type="nucleotide sequence ID" value="NZ_CP059851.1"/>
</dbReference>
<keyword evidence="3" id="KW-1185">Reference proteome</keyword>
<protein>
    <submittedName>
        <fullName evidence="2">Isochorismatase family protein</fullName>
    </submittedName>
</protein>
<dbReference type="SUPFAM" id="SSF52499">
    <property type="entry name" value="Isochorismatase-like hydrolases"/>
    <property type="match status" value="1"/>
</dbReference>
<dbReference type="InterPro" id="IPR036380">
    <property type="entry name" value="Isochorismatase-like_sf"/>
</dbReference>
<dbReference type="EMBL" id="CP059851">
    <property type="protein sequence ID" value="QMW21602.1"/>
    <property type="molecule type" value="Genomic_DNA"/>
</dbReference>